<organism evidence="1 2">
    <name type="scientific">Acrobeloides nanus</name>
    <dbReference type="NCBI Taxonomy" id="290746"/>
    <lineage>
        <taxon>Eukaryota</taxon>
        <taxon>Metazoa</taxon>
        <taxon>Ecdysozoa</taxon>
        <taxon>Nematoda</taxon>
        <taxon>Chromadorea</taxon>
        <taxon>Rhabditida</taxon>
        <taxon>Tylenchina</taxon>
        <taxon>Cephalobomorpha</taxon>
        <taxon>Cephaloboidea</taxon>
        <taxon>Cephalobidae</taxon>
        <taxon>Acrobeloides</taxon>
    </lineage>
</organism>
<name>A0A914EEU0_9BILA</name>
<protein>
    <submittedName>
        <fullName evidence="2">Uncharacterized protein</fullName>
    </submittedName>
</protein>
<keyword evidence="1" id="KW-1185">Reference proteome</keyword>
<proteinExistence type="predicted"/>
<reference evidence="2" key="1">
    <citation type="submission" date="2022-11" db="UniProtKB">
        <authorList>
            <consortium name="WormBaseParasite"/>
        </authorList>
    </citation>
    <scope>IDENTIFICATION</scope>
</reference>
<evidence type="ECO:0000313" key="1">
    <source>
        <dbReference type="Proteomes" id="UP000887540"/>
    </source>
</evidence>
<accession>A0A914EEU0</accession>
<sequence length="1424" mass="162926">MEDIEYFLRHDNLHFQSQGFSTLIATLKAEKNEKNQRRLRNLLFNCLLSSHAAVSKWASVVIRTAAVEESLENVLGSSVSVDSILNEVSARLHDAKNPSPIIDLLLELADSKNLTSLLLRLSITIPASQRHTILSHLRKMEVKKILALGIRLIHAKDIDSAFKRAVIELCLRSSIEESDLEKLFDATENVIPLDLLFRLNNGFWRQTRLLIQAHEIVVSEDQPSTCFEDNRLLFNLVDIFGSGNPESISTLLNHKFIEHPVLLAPLMNSILAFQELTKVNASVVSSNLMLKMKATLEKFRSAQITVSHEPVRNFTDYFRWIVSEESRLFYQLHYWNLRKTNVEAYVNLKSVAFLFGLYSHVTERHLDDFLDLCCWFSCQKCYQSLVIFLHFTYFAEGNETRKRKVLRNLAKLNGHKVLIRQVFKFLLAVSKTPLYDDAIEALGELWQLNQWLINEKEMTTFLNISLSADGVELASAKMNLYSRICKTEHGETLVSNLLSLLNVDSNDILTKVVYAFADLSRRKIIESVKINGKLSNLAQKETTIVAYVDFLAASTENDADFTFIVKCCQTLWSFLTNSNETVRAATWKALSKFQLDQLLEIPELSVAETKEEPKLSGILLFRNVENEESDYVYENFCEFLHSLIGFDIESLPRTIYTDNVEKPSSEDPLISILTPILNDTSNARGNELAALSLIDPFNSRIPQLPKRLQKSMTCFSNALLRISLNPELPFEETLESLAGWKHGTEALLKICLEARRKNSPTFSVSGARDIVVDEMRRAMDQIKEATVNVVIALPFLSNAVSELVLSEDKTAISAHNHWQISVLEFLLELISVDYKPRSHPLFQKAVEPNELLSRMAAISAALILSRRDSFDFTFLENVVINVSNYTSKISGPINWIPEFVDAVLSINEKCYTENSGLYSVISRLKSGRISSPVCMGLFKHRHDIKILANVLDVDEMTTEIYLDLIPIDPAAEAQFLQWLDGQAKQVDSSIAWNLFMETNESIKQKYAYKLAKTIEKSTKMDKSSLTKLLNSFRRFFIGNTRERRSIRLPTDYNKLPEKSILRETLQQIRNVKSPKRREMLLSSLIDHRRTDGRSLPPLDWTVLLNSELAYEDYSALFLLAIQQANVKLITKLLASGHVEGIGFNVIQRIGDENLQRLAEILSKSSQRHLIHIICQKCASIDWRPECESLCAAIQKLAMKNEEIVNELAQFIPNIETVQSFEHPFFRYFGTLSGLSMKSASILFRFWADIRKGMKMEEIISHLLNTDRKLRDGCLIILMRFWSSKSVEECYELLSKMIPLVRISRNQETAIVDQQVLTFWEIFIVLVCSSPVMPVPLCSYADSDTETWTTIVGLFTDSFYEWIKYRSENIEFVNTIVLFICELRSISSLSNDIKEIMNQCLRRCINRNSNVTEIIDNQNLWMDIF</sequence>
<evidence type="ECO:0000313" key="2">
    <source>
        <dbReference type="WBParaSite" id="ACRNAN_scaffold78.g22921.t1"/>
    </source>
</evidence>
<dbReference type="WBParaSite" id="ACRNAN_scaffold78.g22921.t1">
    <property type="protein sequence ID" value="ACRNAN_scaffold78.g22921.t1"/>
    <property type="gene ID" value="ACRNAN_scaffold78.g22921"/>
</dbReference>
<dbReference type="Proteomes" id="UP000887540">
    <property type="component" value="Unplaced"/>
</dbReference>